<accession>A0A921MPK7</accession>
<dbReference type="Proteomes" id="UP000757103">
    <property type="component" value="Unassembled WGS sequence"/>
</dbReference>
<feature type="signal peptide" evidence="1">
    <location>
        <begin position="1"/>
        <end position="22"/>
    </location>
</feature>
<dbReference type="GO" id="GO:0006506">
    <property type="term" value="P:GPI anchor biosynthetic process"/>
    <property type="evidence" value="ECO:0007669"/>
    <property type="project" value="TreeGrafter"/>
</dbReference>
<keyword evidence="3" id="KW-0255">Endonuclease</keyword>
<sequence>MKKASLLIVVLLLALLPLMAQQQQGNFKILCYNVLHGFESDPAVMDKYVNWVKTVDPDIVAFQEMNKFTEQSLKELAARYGHYYSAISKENGYPVAITSKYPIRDLIKVDDHMEHGYMYAKIDDINLFVVHLSSWSVFLRQKEIKRILAHAALIPETEKIVIAGDFNSLCETDSLTHQDGYVDRLKRREQKDPRYKALNNGKLDYSVINTVKEAGYVDAFLMFHDAFTRAFPKHLRRVDYVWLNPQLAKYAVSAEFIYDDKNNEISDHFPLLVNFKM</sequence>
<evidence type="ECO:0000313" key="3">
    <source>
        <dbReference type="EMBL" id="HJG88170.1"/>
    </source>
</evidence>
<evidence type="ECO:0000256" key="1">
    <source>
        <dbReference type="SAM" id="SignalP"/>
    </source>
</evidence>
<gene>
    <name evidence="3" type="ORF">K8U91_01660</name>
</gene>
<feature type="chain" id="PRO_5036758012" evidence="1">
    <location>
        <begin position="23"/>
        <end position="277"/>
    </location>
</feature>
<dbReference type="AlphaFoldDB" id="A0A921MPK7"/>
<reference evidence="3" key="1">
    <citation type="journal article" date="2021" name="PeerJ">
        <title>Extensive microbial diversity within the chicken gut microbiome revealed by metagenomics and culture.</title>
        <authorList>
            <person name="Gilroy R."/>
            <person name="Ravi A."/>
            <person name="Getino M."/>
            <person name="Pursley I."/>
            <person name="Horton D.L."/>
            <person name="Alikhan N.F."/>
            <person name="Baker D."/>
            <person name="Gharbi K."/>
            <person name="Hall N."/>
            <person name="Watson M."/>
            <person name="Adriaenssens E.M."/>
            <person name="Foster-Nyarko E."/>
            <person name="Jarju S."/>
            <person name="Secka A."/>
            <person name="Antonio M."/>
            <person name="Oren A."/>
            <person name="Chaudhuri R.R."/>
            <person name="La Ragione R."/>
            <person name="Hildebrand F."/>
            <person name="Pallen M.J."/>
        </authorList>
    </citation>
    <scope>NUCLEOTIDE SEQUENCE</scope>
    <source>
        <strain evidence="3">CHK121-7720</strain>
    </source>
</reference>
<dbReference type="SUPFAM" id="SSF56219">
    <property type="entry name" value="DNase I-like"/>
    <property type="match status" value="1"/>
</dbReference>
<dbReference type="GO" id="GO:0004519">
    <property type="term" value="F:endonuclease activity"/>
    <property type="evidence" value="ECO:0007669"/>
    <property type="project" value="UniProtKB-KW"/>
</dbReference>
<dbReference type="GO" id="GO:0016020">
    <property type="term" value="C:membrane"/>
    <property type="evidence" value="ECO:0007669"/>
    <property type="project" value="GOC"/>
</dbReference>
<reference evidence="3" key="2">
    <citation type="submission" date="2021-09" db="EMBL/GenBank/DDBJ databases">
        <authorList>
            <person name="Gilroy R."/>
        </authorList>
    </citation>
    <scope>NUCLEOTIDE SEQUENCE</scope>
    <source>
        <strain evidence="3">CHK121-7720</strain>
    </source>
</reference>
<protein>
    <submittedName>
        <fullName evidence="3">Endonuclease/exonuclease/phosphatase family protein</fullName>
    </submittedName>
</protein>
<keyword evidence="3" id="KW-0378">Hydrolase</keyword>
<dbReference type="PANTHER" id="PTHR14859">
    <property type="entry name" value="CALCOFLUOR WHITE HYPERSENSITIVE PROTEIN PRECURSOR"/>
    <property type="match status" value="1"/>
</dbReference>
<comment type="caution">
    <text evidence="3">The sequence shown here is derived from an EMBL/GenBank/DDBJ whole genome shotgun (WGS) entry which is preliminary data.</text>
</comment>
<dbReference type="PANTHER" id="PTHR14859:SF15">
    <property type="entry name" value="ENDONUCLEASE_EXONUCLEASE_PHOSPHATASE DOMAIN-CONTAINING PROTEIN"/>
    <property type="match status" value="1"/>
</dbReference>
<feature type="domain" description="Endonuclease/exonuclease/phosphatase" evidence="2">
    <location>
        <begin position="32"/>
        <end position="268"/>
    </location>
</feature>
<dbReference type="Gene3D" id="3.60.10.10">
    <property type="entry name" value="Endonuclease/exonuclease/phosphatase"/>
    <property type="match status" value="1"/>
</dbReference>
<dbReference type="RefSeq" id="WP_273305248.1">
    <property type="nucleotide sequence ID" value="NZ_CALUJX010000013.1"/>
</dbReference>
<organism evidence="3 4">
    <name type="scientific">Barnesiella viscericola</name>
    <dbReference type="NCBI Taxonomy" id="397865"/>
    <lineage>
        <taxon>Bacteria</taxon>
        <taxon>Pseudomonadati</taxon>
        <taxon>Bacteroidota</taxon>
        <taxon>Bacteroidia</taxon>
        <taxon>Bacteroidales</taxon>
        <taxon>Barnesiellaceae</taxon>
        <taxon>Barnesiella</taxon>
    </lineage>
</organism>
<dbReference type="EMBL" id="DYUD01000009">
    <property type="protein sequence ID" value="HJG88170.1"/>
    <property type="molecule type" value="Genomic_DNA"/>
</dbReference>
<name>A0A921MPK7_9BACT</name>
<keyword evidence="1" id="KW-0732">Signal</keyword>
<dbReference type="InterPro" id="IPR005135">
    <property type="entry name" value="Endo/exonuclease/phosphatase"/>
</dbReference>
<keyword evidence="3" id="KW-0540">Nuclease</keyword>
<proteinExistence type="predicted"/>
<dbReference type="InterPro" id="IPR036691">
    <property type="entry name" value="Endo/exonu/phosph_ase_sf"/>
</dbReference>
<evidence type="ECO:0000313" key="4">
    <source>
        <dbReference type="Proteomes" id="UP000757103"/>
    </source>
</evidence>
<evidence type="ECO:0000259" key="2">
    <source>
        <dbReference type="Pfam" id="PF03372"/>
    </source>
</evidence>
<dbReference type="InterPro" id="IPR051916">
    <property type="entry name" value="GPI-anchor_lipid_remodeler"/>
</dbReference>
<dbReference type="Pfam" id="PF03372">
    <property type="entry name" value="Exo_endo_phos"/>
    <property type="match status" value="1"/>
</dbReference>